<dbReference type="KEGG" id="vg:4818362"/>
<evidence type="ECO:0000313" key="2">
    <source>
        <dbReference type="Proteomes" id="UP000001793"/>
    </source>
</evidence>
<evidence type="ECO:0000313" key="1">
    <source>
        <dbReference type="EMBL" id="ABL96753.1"/>
    </source>
</evidence>
<accession>A1YZS6</accession>
<name>A1YZS6_9CAUD</name>
<organism evidence="1 2">
    <name type="scientific">Burkholderia phage BcepF1</name>
    <dbReference type="NCBI Taxonomy" id="2886897"/>
    <lineage>
        <taxon>Viruses</taxon>
        <taxon>Duplodnaviria</taxon>
        <taxon>Heunggongvirae</taxon>
        <taxon>Uroviricota</taxon>
        <taxon>Caudoviricetes</taxon>
        <taxon>Lindbergviridae</taxon>
        <taxon>Bcepfunavirus</taxon>
        <taxon>Bcepfunavirus bcepF1</taxon>
    </lineage>
</organism>
<sequence>MRRDISIITERKHLNNTGTSRMFRMYQPDPINPFTLRLNQEREELGRVDDLVENQKSLLRSVLAASREARRERAQKKRAAGIKRLDHCAFGTDHWEFRWTDKKYGVTGTFNCFSSRSDAIKQLRRAYNHPDFAGFRDLPVEIVFVPGLARDA</sequence>
<dbReference type="GeneID" id="4818362"/>
<protein>
    <submittedName>
        <fullName evidence="1">Uncharacterized protein</fullName>
    </submittedName>
</protein>
<dbReference type="EMBL" id="EF153632">
    <property type="protein sequence ID" value="ABL96753.1"/>
    <property type="molecule type" value="Genomic_DNA"/>
</dbReference>
<proteinExistence type="predicted"/>
<dbReference type="Proteomes" id="UP000001793">
    <property type="component" value="Segment"/>
</dbReference>
<gene>
    <name evidence="1" type="ORF">BcepF1.022</name>
</gene>
<keyword evidence="2" id="KW-1185">Reference proteome</keyword>
<reference evidence="1 2" key="1">
    <citation type="submission" date="2006-12" db="EMBL/GenBank/DDBJ databases">
        <title>Genomic analysis of Burkholderia ambifaria phage BcepF1, a member of the Bcep781- like phage supergroup.</title>
        <authorList>
            <person name="Summer E.J."/>
            <person name="Robinson S."/>
            <person name="Haines C."/>
            <person name="Adams B."/>
            <person name="Daggett M."/>
            <person name="Landua J."/>
            <person name="Swanson S."/>
            <person name="Vorndam W."/>
            <person name="Morrison W."/>
            <person name="Nail K."/>
            <person name="Gonzalez C."/>
            <person name="Young R."/>
        </authorList>
    </citation>
    <scope>NUCLEOTIDE SEQUENCE [LARGE SCALE GENOMIC DNA]</scope>
</reference>
<dbReference type="RefSeq" id="YP_001039706.1">
    <property type="nucleotide sequence ID" value="NC_009015.1"/>
</dbReference>